<sequence>MTIVQPTILQVLPALDMGGVERGTIEMAIAIQKAGARPIVASEGGRLVPRLQRLNITHVTLPLSRKSPLAIWRNRRALTALIRKEKVDLIHARSRAPSWAALGAAKKCKIPFVTTWHGVHKSGFPGKKRYNSVLTRGDRVIAISDYIARRMRQEFKIGDDRLRTIYRGVDVARFDPDQFLGQRVQNLAIRFDLPPDAKIILMPGRLTRWKGQLLLVEALAKLKSALPWKCVFVGPAEPTSPFVKELESRIHAHGLQEKIRFVGTQDDMPAVYAMADVVVVPSLRPEPFGRVIIEAQAMGCPVIVSGQGGAVETVLDEQTGLVIPPNDRTALAQAIDVLLDIDADSRAYIRTTARQNVMQHYTMTLMQSQTLAVYDELLHTELAPMLLQSLMTPEETWPPRRASSAPLSSLAATSMP</sequence>
<evidence type="ECO:0000313" key="5">
    <source>
        <dbReference type="Proteomes" id="UP001163831"/>
    </source>
</evidence>
<name>A0ABY6GIL7_9PROT</name>
<feature type="domain" description="Glycosyl transferase family 1" evidence="2">
    <location>
        <begin position="193"/>
        <end position="355"/>
    </location>
</feature>
<accession>A0ABY6GIL7</accession>
<evidence type="ECO:0000259" key="2">
    <source>
        <dbReference type="Pfam" id="PF00534"/>
    </source>
</evidence>
<dbReference type="CDD" id="cd03819">
    <property type="entry name" value="GT4_WavL-like"/>
    <property type="match status" value="1"/>
</dbReference>
<evidence type="ECO:0000313" key="4">
    <source>
        <dbReference type="EMBL" id="UYH51104.1"/>
    </source>
</evidence>
<dbReference type="Pfam" id="PF00534">
    <property type="entry name" value="Glycos_transf_1"/>
    <property type="match status" value="1"/>
</dbReference>
<feature type="compositionally biased region" description="Low complexity" evidence="1">
    <location>
        <begin position="399"/>
        <end position="416"/>
    </location>
</feature>
<dbReference type="RefSeq" id="WP_319806698.1">
    <property type="nucleotide sequence ID" value="NZ_CP107052.1"/>
</dbReference>
<dbReference type="Proteomes" id="UP001163831">
    <property type="component" value="Chromosome"/>
</dbReference>
<reference evidence="4" key="1">
    <citation type="submission" date="2022-10" db="EMBL/GenBank/DDBJ databases">
        <title>Candidatus Kirkpatrella diaphorinas gen. nov., sp. nov., an uncultured endosymbiont identified in a population of Diaphorina citri from Hawaii.</title>
        <authorList>
            <person name="Henry E.M."/>
            <person name="Carlson C.R."/>
            <person name="Kuo Y.-W."/>
        </authorList>
    </citation>
    <scope>NUCLEOTIDE SEQUENCE</scope>
    <source>
        <strain evidence="4">CADCRV1</strain>
    </source>
</reference>
<evidence type="ECO:0000256" key="1">
    <source>
        <dbReference type="SAM" id="MobiDB-lite"/>
    </source>
</evidence>
<feature type="domain" description="Glycosyltransferase subfamily 4-like N-terminal" evidence="3">
    <location>
        <begin position="17"/>
        <end position="173"/>
    </location>
</feature>
<dbReference type="SUPFAM" id="SSF53756">
    <property type="entry name" value="UDP-Glycosyltransferase/glycogen phosphorylase"/>
    <property type="match status" value="1"/>
</dbReference>
<gene>
    <name evidence="4" type="ORF">N5W20_08435</name>
</gene>
<dbReference type="PANTHER" id="PTHR12526">
    <property type="entry name" value="GLYCOSYLTRANSFERASE"/>
    <property type="match status" value="1"/>
</dbReference>
<feature type="region of interest" description="Disordered" evidence="1">
    <location>
        <begin position="394"/>
        <end position="416"/>
    </location>
</feature>
<evidence type="ECO:0000259" key="3">
    <source>
        <dbReference type="Pfam" id="PF13439"/>
    </source>
</evidence>
<proteinExistence type="predicted"/>
<dbReference type="Gene3D" id="3.40.50.2000">
    <property type="entry name" value="Glycogen Phosphorylase B"/>
    <property type="match status" value="2"/>
</dbReference>
<dbReference type="InterPro" id="IPR028098">
    <property type="entry name" value="Glyco_trans_4-like_N"/>
</dbReference>
<dbReference type="Pfam" id="PF13439">
    <property type="entry name" value="Glyco_transf_4"/>
    <property type="match status" value="1"/>
</dbReference>
<dbReference type="InterPro" id="IPR001296">
    <property type="entry name" value="Glyco_trans_1"/>
</dbReference>
<protein>
    <submittedName>
        <fullName evidence="4">Glycosyltransferase family 4 protein</fullName>
    </submittedName>
</protein>
<keyword evidence="5" id="KW-1185">Reference proteome</keyword>
<dbReference type="EMBL" id="CP107052">
    <property type="protein sequence ID" value="UYH51104.1"/>
    <property type="molecule type" value="Genomic_DNA"/>
</dbReference>
<organism evidence="4 5">
    <name type="scientific">Candidatus Kirkpatrickella diaphorinae</name>
    <dbReference type="NCBI Taxonomy" id="2984322"/>
    <lineage>
        <taxon>Bacteria</taxon>
        <taxon>Pseudomonadati</taxon>
        <taxon>Pseudomonadota</taxon>
        <taxon>Alphaproteobacteria</taxon>
        <taxon>Acetobacterales</taxon>
        <taxon>Acetobacteraceae</taxon>
        <taxon>Candidatus Kirkpatrickella</taxon>
    </lineage>
</organism>